<organism evidence="4 5">
    <name type="scientific">Pontibacter silvestris</name>
    <dbReference type="NCBI Taxonomy" id="2305183"/>
    <lineage>
        <taxon>Bacteria</taxon>
        <taxon>Pseudomonadati</taxon>
        <taxon>Bacteroidota</taxon>
        <taxon>Cytophagia</taxon>
        <taxon>Cytophagales</taxon>
        <taxon>Hymenobacteraceae</taxon>
        <taxon>Pontibacter</taxon>
    </lineage>
</organism>
<evidence type="ECO:0000256" key="1">
    <source>
        <dbReference type="ARBA" id="ARBA00022603"/>
    </source>
</evidence>
<name>A0ABW4WZZ0_9BACT</name>
<dbReference type="Pfam" id="PF01596">
    <property type="entry name" value="Methyltransf_3"/>
    <property type="match status" value="1"/>
</dbReference>
<evidence type="ECO:0000256" key="2">
    <source>
        <dbReference type="ARBA" id="ARBA00022679"/>
    </source>
</evidence>
<dbReference type="RefSeq" id="WP_229961704.1">
    <property type="nucleotide sequence ID" value="NZ_JAJJWI010000014.1"/>
</dbReference>
<proteinExistence type="predicted"/>
<dbReference type="PANTHER" id="PTHR43167">
    <property type="entry name" value="PUTATIVE (AFU_ORTHOLOGUE AFUA_6G01830)-RELATED"/>
    <property type="match status" value="1"/>
</dbReference>
<dbReference type="EC" id="2.1.1.-" evidence="4"/>
<evidence type="ECO:0000313" key="5">
    <source>
        <dbReference type="Proteomes" id="UP001597369"/>
    </source>
</evidence>
<keyword evidence="1 4" id="KW-0489">Methyltransferase</keyword>
<reference evidence="5" key="1">
    <citation type="journal article" date="2019" name="Int. J. Syst. Evol. Microbiol.">
        <title>The Global Catalogue of Microorganisms (GCM) 10K type strain sequencing project: providing services to taxonomists for standard genome sequencing and annotation.</title>
        <authorList>
            <consortium name="The Broad Institute Genomics Platform"/>
            <consortium name="The Broad Institute Genome Sequencing Center for Infectious Disease"/>
            <person name="Wu L."/>
            <person name="Ma J."/>
        </authorList>
    </citation>
    <scope>NUCLEOTIDE SEQUENCE [LARGE SCALE GENOMIC DNA]</scope>
    <source>
        <strain evidence="5">JCM 16545</strain>
    </source>
</reference>
<sequence>MNTITDNQVIETLQKLHQAAKDDHVSRSQQKQKAAEQGIAFNRSWATAYMAVSPEQGDFLHFLVTVSKAKTIVEFGCSFGISTIYLAAAARDNKGSVITTDLEPNKVAGARKNIDDAGLGDTVTILQGNATQTLSSVDGFIDFLFLDGAKELYLPVLQMLQPKLSKGAIIVADNADHEGARSFVEHLLHAQSEYTSVQLFENRMLAACVK</sequence>
<evidence type="ECO:0000313" key="4">
    <source>
        <dbReference type="EMBL" id="MFD2068312.1"/>
    </source>
</evidence>
<comment type="caution">
    <text evidence="4">The sequence shown here is derived from an EMBL/GenBank/DDBJ whole genome shotgun (WGS) entry which is preliminary data.</text>
</comment>
<dbReference type="EMBL" id="JBHUHV010000052">
    <property type="protein sequence ID" value="MFD2068312.1"/>
    <property type="molecule type" value="Genomic_DNA"/>
</dbReference>
<dbReference type="Proteomes" id="UP001597369">
    <property type="component" value="Unassembled WGS sequence"/>
</dbReference>
<evidence type="ECO:0000256" key="3">
    <source>
        <dbReference type="ARBA" id="ARBA00022691"/>
    </source>
</evidence>
<keyword evidence="2 4" id="KW-0808">Transferase</keyword>
<dbReference type="SUPFAM" id="SSF53335">
    <property type="entry name" value="S-adenosyl-L-methionine-dependent methyltransferases"/>
    <property type="match status" value="1"/>
</dbReference>
<dbReference type="Gene3D" id="3.40.50.150">
    <property type="entry name" value="Vaccinia Virus protein VP39"/>
    <property type="match status" value="1"/>
</dbReference>
<dbReference type="PANTHER" id="PTHR43167:SF1">
    <property type="entry name" value="PUTATIVE (AFU_ORTHOLOGUE AFUA_6G01830)-RELATED"/>
    <property type="match status" value="1"/>
</dbReference>
<keyword evidence="5" id="KW-1185">Reference proteome</keyword>
<accession>A0ABW4WZZ0</accession>
<dbReference type="PROSITE" id="PS51682">
    <property type="entry name" value="SAM_OMT_I"/>
    <property type="match status" value="1"/>
</dbReference>
<dbReference type="GO" id="GO:0008168">
    <property type="term" value="F:methyltransferase activity"/>
    <property type="evidence" value="ECO:0007669"/>
    <property type="project" value="UniProtKB-KW"/>
</dbReference>
<dbReference type="InterPro" id="IPR002935">
    <property type="entry name" value="SAM_O-MeTrfase"/>
</dbReference>
<dbReference type="InterPro" id="IPR029063">
    <property type="entry name" value="SAM-dependent_MTases_sf"/>
</dbReference>
<dbReference type="GO" id="GO:0032259">
    <property type="term" value="P:methylation"/>
    <property type="evidence" value="ECO:0007669"/>
    <property type="project" value="UniProtKB-KW"/>
</dbReference>
<keyword evidence="3" id="KW-0949">S-adenosyl-L-methionine</keyword>
<gene>
    <name evidence="4" type="ORF">ACFSKU_15585</name>
</gene>
<protein>
    <submittedName>
        <fullName evidence="4">O-methyltransferase</fullName>
        <ecNumber evidence="4">2.1.1.-</ecNumber>
    </submittedName>
</protein>